<dbReference type="STRING" id="1469647.BC351_19735"/>
<accession>A0A1V4HP47</accession>
<dbReference type="AlphaFoldDB" id="A0A1V4HP47"/>
<keyword evidence="4" id="KW-1185">Reference proteome</keyword>
<dbReference type="PROSITE" id="PS51462">
    <property type="entry name" value="NUDIX"/>
    <property type="match status" value="1"/>
</dbReference>
<name>A0A1V4HP47_9BACL</name>
<dbReference type="EMBL" id="MBTG01000006">
    <property type="protein sequence ID" value="OPH59715.1"/>
    <property type="molecule type" value="Genomic_DNA"/>
</dbReference>
<dbReference type="RefSeq" id="WP_079410442.1">
    <property type="nucleotide sequence ID" value="NZ_MBTG01000006.1"/>
</dbReference>
<dbReference type="Proteomes" id="UP000190626">
    <property type="component" value="Unassembled WGS sequence"/>
</dbReference>
<sequence>MEAKFCMTCGAAMESRDVDGTVRRACTVCSFVHWGNYSIGVGALVMKDEKILLVRRAQEPGKGRWTNPGGYIEQHELIQETIVREVMEECGVRAEVTRLVAVRDLPRSIHNVYIAFELDYISGEPTPDGVEVDAAGFFSLQEMETMPVADFTRWLIDVALHSTQAGLVEDEDPIIQMDGYGLYRVPKVSAQ</sequence>
<dbReference type="PANTHER" id="PTHR43222">
    <property type="entry name" value="NUDIX HYDROLASE 23"/>
    <property type="match status" value="1"/>
</dbReference>
<dbReference type="Gene3D" id="3.90.79.10">
    <property type="entry name" value="Nucleoside Triphosphate Pyrophosphohydrolase"/>
    <property type="match status" value="1"/>
</dbReference>
<evidence type="ECO:0000313" key="4">
    <source>
        <dbReference type="Proteomes" id="UP000190626"/>
    </source>
</evidence>
<reference evidence="4" key="1">
    <citation type="submission" date="2016-07" db="EMBL/GenBank/DDBJ databases">
        <authorList>
            <person name="Florea S."/>
            <person name="Webb J.S."/>
            <person name="Jaromczyk J."/>
            <person name="Schardl C.L."/>
        </authorList>
    </citation>
    <scope>NUCLEOTIDE SEQUENCE [LARGE SCALE GENOMIC DNA]</scope>
    <source>
        <strain evidence="4">CY1</strain>
    </source>
</reference>
<dbReference type="PANTHER" id="PTHR43222:SF2">
    <property type="entry name" value="NUDIX HYDROLASE 23, CHLOROPLASTIC"/>
    <property type="match status" value="1"/>
</dbReference>
<dbReference type="InterPro" id="IPR015797">
    <property type="entry name" value="NUDIX_hydrolase-like_dom_sf"/>
</dbReference>
<dbReference type="OrthoDB" id="9800077at2"/>
<keyword evidence="1 3" id="KW-0378">Hydrolase</keyword>
<dbReference type="PROSITE" id="PS00893">
    <property type="entry name" value="NUDIX_BOX"/>
    <property type="match status" value="1"/>
</dbReference>
<comment type="caution">
    <text evidence="3">The sequence shown here is derived from an EMBL/GenBank/DDBJ whole genome shotgun (WGS) entry which is preliminary data.</text>
</comment>
<dbReference type="InterPro" id="IPR020084">
    <property type="entry name" value="NUDIX_hydrolase_CS"/>
</dbReference>
<evidence type="ECO:0000256" key="1">
    <source>
        <dbReference type="ARBA" id="ARBA00022801"/>
    </source>
</evidence>
<gene>
    <name evidence="3" type="ORF">BC351_19735</name>
</gene>
<dbReference type="InterPro" id="IPR000086">
    <property type="entry name" value="NUDIX_hydrolase_dom"/>
</dbReference>
<dbReference type="Pfam" id="PF00293">
    <property type="entry name" value="NUDIX"/>
    <property type="match status" value="1"/>
</dbReference>
<organism evidence="3 4">
    <name type="scientific">Paenibacillus ferrarius</name>
    <dbReference type="NCBI Taxonomy" id="1469647"/>
    <lineage>
        <taxon>Bacteria</taxon>
        <taxon>Bacillati</taxon>
        <taxon>Bacillota</taxon>
        <taxon>Bacilli</taxon>
        <taxon>Bacillales</taxon>
        <taxon>Paenibacillaceae</taxon>
        <taxon>Paenibacillus</taxon>
    </lineage>
</organism>
<dbReference type="GO" id="GO:0016787">
    <property type="term" value="F:hydrolase activity"/>
    <property type="evidence" value="ECO:0007669"/>
    <property type="project" value="UniProtKB-KW"/>
</dbReference>
<protein>
    <submittedName>
        <fullName evidence="3">NUDIX hydrolase</fullName>
    </submittedName>
</protein>
<feature type="domain" description="Nudix hydrolase" evidence="2">
    <location>
        <begin position="36"/>
        <end position="161"/>
    </location>
</feature>
<proteinExistence type="predicted"/>
<evidence type="ECO:0000259" key="2">
    <source>
        <dbReference type="PROSITE" id="PS51462"/>
    </source>
</evidence>
<dbReference type="SUPFAM" id="SSF55811">
    <property type="entry name" value="Nudix"/>
    <property type="match status" value="1"/>
</dbReference>
<evidence type="ECO:0000313" key="3">
    <source>
        <dbReference type="EMBL" id="OPH59715.1"/>
    </source>
</evidence>